<evidence type="ECO:0000259" key="2">
    <source>
        <dbReference type="Pfam" id="PF23156"/>
    </source>
</evidence>
<evidence type="ECO:0000313" key="4">
    <source>
        <dbReference type="Proteomes" id="UP000657918"/>
    </source>
</evidence>
<evidence type="ECO:0000256" key="1">
    <source>
        <dbReference type="SAM" id="MobiDB-lite"/>
    </source>
</evidence>
<dbReference type="OrthoDB" id="1919859at2759"/>
<feature type="region of interest" description="Disordered" evidence="1">
    <location>
        <begin position="1"/>
        <end position="27"/>
    </location>
</feature>
<evidence type="ECO:0000313" key="3">
    <source>
        <dbReference type="EMBL" id="KAF9664045.1"/>
    </source>
</evidence>
<comment type="caution">
    <text evidence="3">The sequence shown here is derived from an EMBL/GenBank/DDBJ whole genome shotgun (WGS) entry which is preliminary data.</text>
</comment>
<reference evidence="3 4" key="1">
    <citation type="submission" date="2020-10" db="EMBL/GenBank/DDBJ databases">
        <title>Plant Genome Project.</title>
        <authorList>
            <person name="Zhang R.-G."/>
        </authorList>
    </citation>
    <scope>NUCLEOTIDE SEQUENCE [LARGE SCALE GENOMIC DNA]</scope>
    <source>
        <strain evidence="3">FAFU-HL-1</strain>
        <tissue evidence="3">Leaf</tissue>
    </source>
</reference>
<organism evidence="3 4">
    <name type="scientific">Salix dunnii</name>
    <dbReference type="NCBI Taxonomy" id="1413687"/>
    <lineage>
        <taxon>Eukaryota</taxon>
        <taxon>Viridiplantae</taxon>
        <taxon>Streptophyta</taxon>
        <taxon>Embryophyta</taxon>
        <taxon>Tracheophyta</taxon>
        <taxon>Spermatophyta</taxon>
        <taxon>Magnoliopsida</taxon>
        <taxon>eudicotyledons</taxon>
        <taxon>Gunneridae</taxon>
        <taxon>Pentapetalae</taxon>
        <taxon>rosids</taxon>
        <taxon>fabids</taxon>
        <taxon>Malpighiales</taxon>
        <taxon>Salicaceae</taxon>
        <taxon>Saliceae</taxon>
        <taxon>Salix</taxon>
    </lineage>
</organism>
<proteinExistence type="predicted"/>
<dbReference type="PANTHER" id="PTHR33270:SF5">
    <property type="entry name" value="GB|AAC00605.1"/>
    <property type="match status" value="1"/>
</dbReference>
<gene>
    <name evidence="3" type="ORF">SADUNF_Sadunf17G0115200</name>
</gene>
<dbReference type="AlphaFoldDB" id="A0A835JB38"/>
<protein>
    <recommendedName>
        <fullName evidence="2">DUF7054 domain-containing protein</fullName>
    </recommendedName>
</protein>
<feature type="domain" description="DUF7054" evidence="2">
    <location>
        <begin position="27"/>
        <end position="93"/>
    </location>
</feature>
<name>A0A835JB38_9ROSI</name>
<dbReference type="Proteomes" id="UP000657918">
    <property type="component" value="Unassembled WGS sequence"/>
</dbReference>
<accession>A0A835JB38</accession>
<sequence length="101" mass="11231">MEKLQRNVSEQMVLQKQKKNNKKGDGKKNRFLISINFLGSAGPVKVVVNGDDRVSVVIDIALKIYAREDRLPVLGLDDRNFLLYSVNAASDGVSSRTITLI</sequence>
<dbReference type="EMBL" id="JADGMS010000017">
    <property type="protein sequence ID" value="KAF9664045.1"/>
    <property type="molecule type" value="Genomic_DNA"/>
</dbReference>
<dbReference type="InterPro" id="IPR040358">
    <property type="entry name" value="At4g22758-like"/>
</dbReference>
<keyword evidence="4" id="KW-1185">Reference proteome</keyword>
<dbReference type="PANTHER" id="PTHR33270">
    <property type="entry name" value="BNAC05G50380D PROTEIN"/>
    <property type="match status" value="1"/>
</dbReference>
<dbReference type="InterPro" id="IPR055482">
    <property type="entry name" value="DUF7054"/>
</dbReference>
<dbReference type="Pfam" id="PF23156">
    <property type="entry name" value="DUF7054"/>
    <property type="match status" value="1"/>
</dbReference>
<feature type="compositionally biased region" description="Polar residues" evidence="1">
    <location>
        <begin position="1"/>
        <end position="14"/>
    </location>
</feature>